<proteinExistence type="inferred from homology"/>
<dbReference type="Pfam" id="PF13561">
    <property type="entry name" value="adh_short_C2"/>
    <property type="match status" value="1"/>
</dbReference>
<dbReference type="RefSeq" id="WP_011791772.1">
    <property type="nucleotide sequence ID" value="NC_008751.1"/>
</dbReference>
<reference evidence="4" key="1">
    <citation type="journal article" date="2009" name="Environ. Microbiol.">
        <title>Contribution of mobile genetic elements to Desulfovibrio vulgaris genome plasticity.</title>
        <authorList>
            <person name="Walker C.B."/>
            <person name="Stolyar S."/>
            <person name="Chivian D."/>
            <person name="Pinel N."/>
            <person name="Gabster J.A."/>
            <person name="Dehal P.S."/>
            <person name="He Z."/>
            <person name="Yang Z.K."/>
            <person name="Yen H.C."/>
            <person name="Zhou J."/>
            <person name="Wall J.D."/>
            <person name="Hazen T.C."/>
            <person name="Arkin A.P."/>
            <person name="Stahl D.A."/>
        </authorList>
    </citation>
    <scope>NUCLEOTIDE SEQUENCE [LARGE SCALE GENOMIC DNA]</scope>
    <source>
        <strain evidence="4">DP4</strain>
    </source>
</reference>
<feature type="region of interest" description="Disordered" evidence="2">
    <location>
        <begin position="321"/>
        <end position="342"/>
    </location>
</feature>
<gene>
    <name evidence="3" type="ordered locus">Dvul_0687</name>
</gene>
<organism evidence="3 4">
    <name type="scientific">Nitratidesulfovibrio vulgaris (strain DP4)</name>
    <name type="common">Desulfovibrio vulgaris</name>
    <dbReference type="NCBI Taxonomy" id="391774"/>
    <lineage>
        <taxon>Bacteria</taxon>
        <taxon>Pseudomonadati</taxon>
        <taxon>Thermodesulfobacteriota</taxon>
        <taxon>Desulfovibrionia</taxon>
        <taxon>Desulfovibrionales</taxon>
        <taxon>Desulfovibrionaceae</taxon>
        <taxon>Nitratidesulfovibrio</taxon>
    </lineage>
</organism>
<dbReference type="InterPro" id="IPR002347">
    <property type="entry name" value="SDR_fam"/>
</dbReference>
<dbReference type="KEGG" id="dvl:Dvul_0687"/>
<dbReference type="Gene3D" id="3.40.50.720">
    <property type="entry name" value="NAD(P)-binding Rossmann-like Domain"/>
    <property type="match status" value="2"/>
</dbReference>
<dbReference type="PANTHER" id="PTHR42879">
    <property type="entry name" value="3-OXOACYL-(ACYL-CARRIER-PROTEIN) REDUCTASE"/>
    <property type="match status" value="1"/>
</dbReference>
<dbReference type="Proteomes" id="UP000009173">
    <property type="component" value="Chromosome"/>
</dbReference>
<dbReference type="InterPro" id="IPR020904">
    <property type="entry name" value="Sc_DH/Rdtase_CS"/>
</dbReference>
<dbReference type="GO" id="GO:0032787">
    <property type="term" value="P:monocarboxylic acid metabolic process"/>
    <property type="evidence" value="ECO:0007669"/>
    <property type="project" value="UniProtKB-ARBA"/>
</dbReference>
<name>A0A0H3A5G0_NITV4</name>
<evidence type="ECO:0000313" key="3">
    <source>
        <dbReference type="EMBL" id="ABM27710.1"/>
    </source>
</evidence>
<feature type="compositionally biased region" description="Low complexity" evidence="2">
    <location>
        <begin position="328"/>
        <end position="342"/>
    </location>
</feature>
<dbReference type="PANTHER" id="PTHR42879:SF2">
    <property type="entry name" value="3-OXOACYL-[ACYL-CARRIER-PROTEIN] REDUCTASE FABG"/>
    <property type="match status" value="1"/>
</dbReference>
<dbReference type="InterPro" id="IPR036291">
    <property type="entry name" value="NAD(P)-bd_dom_sf"/>
</dbReference>
<dbReference type="InterPro" id="IPR050259">
    <property type="entry name" value="SDR"/>
</dbReference>
<dbReference type="AlphaFoldDB" id="A0A0H3A5G0"/>
<dbReference type="PRINTS" id="PR00081">
    <property type="entry name" value="GDHRDH"/>
</dbReference>
<accession>A0A0H3A5G0</accession>
<dbReference type="EMBL" id="CP000527">
    <property type="protein sequence ID" value="ABM27710.1"/>
    <property type="molecule type" value="Genomic_DNA"/>
</dbReference>
<sequence length="342" mass="35081">MTLHQKDGDDYAGGTRRPTAVAHAQHDIAPGVVLILGGSSTLGLAAGRALLAAGHPVALTTRNAEGTGCILAALAPGEAGIPGGGTDFSGNRPDLFSNRPDLSNGGADRCRVCGHTGHAPYAVLPVESAESLPDRCADALGTPPRHMVDFMHGRFETLVAAAHVHDIDRWAIDDIALRARCLRAVSRAMLAERAGRCVFVSSTAAAMAAHGQGYYAAAKAAGEALYRSAGLELASRGVTTCSLRLGWVDAGRGADFIRGNDAPYRDGTAHAVPTPHTATQLADGVPTGRLVTVDEVVGTLMFLLSGAATSLNATHITLDGGFTAGKPRAGTPRTGSGTRRTG</sequence>
<evidence type="ECO:0000313" key="4">
    <source>
        <dbReference type="Proteomes" id="UP000009173"/>
    </source>
</evidence>
<dbReference type="PROSITE" id="PS00061">
    <property type="entry name" value="ADH_SHORT"/>
    <property type="match status" value="1"/>
</dbReference>
<comment type="similarity">
    <text evidence="1">Belongs to the short-chain dehydrogenases/reductases (SDR) family.</text>
</comment>
<dbReference type="HOGENOM" id="CLU_087871_0_0_7"/>
<evidence type="ECO:0000256" key="2">
    <source>
        <dbReference type="SAM" id="MobiDB-lite"/>
    </source>
</evidence>
<protein>
    <submittedName>
        <fullName evidence="3">Short-chain dehydrogenase/reductase SDR</fullName>
    </submittedName>
</protein>
<evidence type="ECO:0000256" key="1">
    <source>
        <dbReference type="ARBA" id="ARBA00006484"/>
    </source>
</evidence>
<dbReference type="SUPFAM" id="SSF51735">
    <property type="entry name" value="NAD(P)-binding Rossmann-fold domains"/>
    <property type="match status" value="1"/>
</dbReference>